<feature type="region of interest" description="Disordered" evidence="1">
    <location>
        <begin position="1"/>
        <end position="43"/>
    </location>
</feature>
<evidence type="ECO:0000313" key="2">
    <source>
        <dbReference type="EMBL" id="JAE15355.1"/>
    </source>
</evidence>
<organism evidence="2">
    <name type="scientific">Arundo donax</name>
    <name type="common">Giant reed</name>
    <name type="synonym">Donax arundinaceus</name>
    <dbReference type="NCBI Taxonomy" id="35708"/>
    <lineage>
        <taxon>Eukaryota</taxon>
        <taxon>Viridiplantae</taxon>
        <taxon>Streptophyta</taxon>
        <taxon>Embryophyta</taxon>
        <taxon>Tracheophyta</taxon>
        <taxon>Spermatophyta</taxon>
        <taxon>Magnoliopsida</taxon>
        <taxon>Liliopsida</taxon>
        <taxon>Poales</taxon>
        <taxon>Poaceae</taxon>
        <taxon>PACMAD clade</taxon>
        <taxon>Arundinoideae</taxon>
        <taxon>Arundineae</taxon>
        <taxon>Arundo</taxon>
    </lineage>
</organism>
<reference evidence="2" key="2">
    <citation type="journal article" date="2015" name="Data Brief">
        <title>Shoot transcriptome of the giant reed, Arundo donax.</title>
        <authorList>
            <person name="Barrero R.A."/>
            <person name="Guerrero F.D."/>
            <person name="Moolhuijzen P."/>
            <person name="Goolsby J.A."/>
            <person name="Tidwell J."/>
            <person name="Bellgard S.E."/>
            <person name="Bellgard M.I."/>
        </authorList>
    </citation>
    <scope>NUCLEOTIDE SEQUENCE</scope>
    <source>
        <tissue evidence="2">Shoot tissue taken approximately 20 cm above the soil surface</tissue>
    </source>
</reference>
<proteinExistence type="predicted"/>
<dbReference type="EMBL" id="GBRH01182541">
    <property type="protein sequence ID" value="JAE15355.1"/>
    <property type="molecule type" value="Transcribed_RNA"/>
</dbReference>
<evidence type="ECO:0000256" key="1">
    <source>
        <dbReference type="SAM" id="MobiDB-lite"/>
    </source>
</evidence>
<reference evidence="2" key="1">
    <citation type="submission" date="2014-09" db="EMBL/GenBank/DDBJ databases">
        <authorList>
            <person name="Magalhaes I.L.F."/>
            <person name="Oliveira U."/>
            <person name="Santos F.R."/>
            <person name="Vidigal T.H.D.A."/>
            <person name="Brescovit A.D."/>
            <person name="Santos A.J."/>
        </authorList>
    </citation>
    <scope>NUCLEOTIDE SEQUENCE</scope>
    <source>
        <tissue evidence="2">Shoot tissue taken approximately 20 cm above the soil surface</tissue>
    </source>
</reference>
<protein>
    <submittedName>
        <fullName evidence="2">Uncharacterized protein</fullName>
    </submittedName>
</protein>
<name>A0A0A9FR99_ARUDO</name>
<accession>A0A0A9FR99</accession>
<dbReference type="AlphaFoldDB" id="A0A0A9FR99"/>
<sequence length="43" mass="4779">MPSPLLTHHTTHTRRPSNHSAATARAKRNKSQPTTRLPSPPKL</sequence>